<dbReference type="Proteomes" id="UP000093000">
    <property type="component" value="Unassembled WGS sequence"/>
</dbReference>
<accession>A0A1C7MVF6</accession>
<dbReference type="EMBL" id="LUGH01001774">
    <property type="protein sequence ID" value="OBZ80748.1"/>
    <property type="molecule type" value="Genomic_DNA"/>
</dbReference>
<name>A0A1C7MVF6_9FUNG</name>
<proteinExistence type="predicted"/>
<evidence type="ECO:0000313" key="2">
    <source>
        <dbReference type="EMBL" id="OBZ80748.1"/>
    </source>
</evidence>
<sequence length="83" mass="9436">ARAKPEHLAQVKREQLRLLTVRKQAETHLSTPMMLCIADQSFTGGGKNNLDVEEEDDEEEVVDDEEENSSEEKHALFVEAIEQ</sequence>
<keyword evidence="3" id="KW-1185">Reference proteome</keyword>
<feature type="non-terminal residue" evidence="2">
    <location>
        <position position="1"/>
    </location>
</feature>
<evidence type="ECO:0000313" key="3">
    <source>
        <dbReference type="Proteomes" id="UP000093000"/>
    </source>
</evidence>
<reference evidence="2 3" key="1">
    <citation type="submission" date="2016-03" db="EMBL/GenBank/DDBJ databases">
        <title>Choanephora cucurbitarum.</title>
        <authorList>
            <person name="Min B."/>
            <person name="Park H."/>
            <person name="Park J.-H."/>
            <person name="Shin H.-D."/>
            <person name="Choi I.-G."/>
        </authorList>
    </citation>
    <scope>NUCLEOTIDE SEQUENCE [LARGE SCALE GENOMIC DNA]</scope>
    <source>
        <strain evidence="2 3">KUS-F28377</strain>
    </source>
</reference>
<protein>
    <submittedName>
        <fullName evidence="2">Uncharacterized protein</fullName>
    </submittedName>
</protein>
<evidence type="ECO:0000256" key="1">
    <source>
        <dbReference type="SAM" id="MobiDB-lite"/>
    </source>
</evidence>
<gene>
    <name evidence="2" type="ORF">A0J61_11203</name>
</gene>
<feature type="region of interest" description="Disordered" evidence="1">
    <location>
        <begin position="42"/>
        <end position="74"/>
    </location>
</feature>
<organism evidence="2 3">
    <name type="scientific">Choanephora cucurbitarum</name>
    <dbReference type="NCBI Taxonomy" id="101091"/>
    <lineage>
        <taxon>Eukaryota</taxon>
        <taxon>Fungi</taxon>
        <taxon>Fungi incertae sedis</taxon>
        <taxon>Mucoromycota</taxon>
        <taxon>Mucoromycotina</taxon>
        <taxon>Mucoromycetes</taxon>
        <taxon>Mucorales</taxon>
        <taxon>Mucorineae</taxon>
        <taxon>Choanephoraceae</taxon>
        <taxon>Choanephoroideae</taxon>
        <taxon>Choanephora</taxon>
    </lineage>
</organism>
<comment type="caution">
    <text evidence="2">The sequence shown here is derived from an EMBL/GenBank/DDBJ whole genome shotgun (WGS) entry which is preliminary data.</text>
</comment>
<feature type="compositionally biased region" description="Acidic residues" evidence="1">
    <location>
        <begin position="51"/>
        <end position="69"/>
    </location>
</feature>
<dbReference type="AlphaFoldDB" id="A0A1C7MVF6"/>
<dbReference type="InParanoid" id="A0A1C7MVF6"/>